<evidence type="ECO:0000313" key="2">
    <source>
        <dbReference type="EMBL" id="QDT15313.1"/>
    </source>
</evidence>
<organism evidence="2 3">
    <name type="scientific">Alienimonas californiensis</name>
    <dbReference type="NCBI Taxonomy" id="2527989"/>
    <lineage>
        <taxon>Bacteria</taxon>
        <taxon>Pseudomonadati</taxon>
        <taxon>Planctomycetota</taxon>
        <taxon>Planctomycetia</taxon>
        <taxon>Planctomycetales</taxon>
        <taxon>Planctomycetaceae</taxon>
        <taxon>Alienimonas</taxon>
    </lineage>
</organism>
<dbReference type="AlphaFoldDB" id="A0A517P7H7"/>
<reference evidence="2 3" key="1">
    <citation type="submission" date="2019-02" db="EMBL/GenBank/DDBJ databases">
        <title>Deep-cultivation of Planctomycetes and their phenomic and genomic characterization uncovers novel biology.</title>
        <authorList>
            <person name="Wiegand S."/>
            <person name="Jogler M."/>
            <person name="Boedeker C."/>
            <person name="Pinto D."/>
            <person name="Vollmers J."/>
            <person name="Rivas-Marin E."/>
            <person name="Kohn T."/>
            <person name="Peeters S.H."/>
            <person name="Heuer A."/>
            <person name="Rast P."/>
            <person name="Oberbeckmann S."/>
            <person name="Bunk B."/>
            <person name="Jeske O."/>
            <person name="Meyerdierks A."/>
            <person name="Storesund J.E."/>
            <person name="Kallscheuer N."/>
            <person name="Luecker S."/>
            <person name="Lage O.M."/>
            <person name="Pohl T."/>
            <person name="Merkel B.J."/>
            <person name="Hornburger P."/>
            <person name="Mueller R.-W."/>
            <person name="Bruemmer F."/>
            <person name="Labrenz M."/>
            <person name="Spormann A.M."/>
            <person name="Op den Camp H."/>
            <person name="Overmann J."/>
            <person name="Amann R."/>
            <person name="Jetten M.S.M."/>
            <person name="Mascher T."/>
            <person name="Medema M.H."/>
            <person name="Devos D.P."/>
            <person name="Kaster A.-K."/>
            <person name="Ovreas L."/>
            <person name="Rohde M."/>
            <person name="Galperin M.Y."/>
            <person name="Jogler C."/>
        </authorList>
    </citation>
    <scope>NUCLEOTIDE SEQUENCE [LARGE SCALE GENOMIC DNA]</scope>
    <source>
        <strain evidence="2 3">CA12</strain>
    </source>
</reference>
<protein>
    <submittedName>
        <fullName evidence="2">Uncharacterized protein</fullName>
    </submittedName>
</protein>
<dbReference type="KEGG" id="acaf:CA12_13960"/>
<feature type="compositionally biased region" description="Gly residues" evidence="1">
    <location>
        <begin position="131"/>
        <end position="154"/>
    </location>
</feature>
<accession>A0A517P7H7</accession>
<name>A0A517P7H7_9PLAN</name>
<gene>
    <name evidence="2" type="ORF">CA12_13960</name>
</gene>
<dbReference type="Proteomes" id="UP000318741">
    <property type="component" value="Chromosome"/>
</dbReference>
<dbReference type="RefSeq" id="WP_145358122.1">
    <property type="nucleotide sequence ID" value="NZ_CP036265.1"/>
</dbReference>
<dbReference type="EMBL" id="CP036265">
    <property type="protein sequence ID" value="QDT15313.1"/>
    <property type="molecule type" value="Genomic_DNA"/>
</dbReference>
<dbReference type="OrthoDB" id="210936at2"/>
<feature type="compositionally biased region" description="Low complexity" evidence="1">
    <location>
        <begin position="71"/>
        <end position="83"/>
    </location>
</feature>
<feature type="region of interest" description="Disordered" evidence="1">
    <location>
        <begin position="71"/>
        <end position="297"/>
    </location>
</feature>
<proteinExistence type="predicted"/>
<evidence type="ECO:0000313" key="3">
    <source>
        <dbReference type="Proteomes" id="UP000318741"/>
    </source>
</evidence>
<feature type="compositionally biased region" description="Low complexity" evidence="1">
    <location>
        <begin position="242"/>
        <end position="288"/>
    </location>
</feature>
<evidence type="ECO:0000256" key="1">
    <source>
        <dbReference type="SAM" id="MobiDB-lite"/>
    </source>
</evidence>
<sequence>MFRSARPRFAPPRMDSRAALRRGVVRRGLMRRSALLALAATAAAVCGCHSRYYGPSPYGGNVPGYYGQPGGYAPQQPYGQPQFAPQPIPGTLPPGGTNLGAPSNGVPALPAPDPGFSFPDEGDFDDVGGPSYNGGFGETPTGGGTGGSGSGGSGSPFYGNDNAGYGQPPTGGGSPVPPIDDYDTLGVDSPNPGGVDLFEPPPPGTTPDGFQDPLPEDFGTSLGGSRPGLASAAPARLPQGNAQPMMAAPTASAAPLHDPAVQPAGAVQPAPVQPAAAQPAPAPSAAQPAGPPRTVTGVVSHDAATGVWTLTYSLTPEPSDRFGGALTLIDDGRLAGLESEQNLIVSVNGHLDPAAGPDALGKPRFRVASATEKGYYEGP</sequence>
<keyword evidence="3" id="KW-1185">Reference proteome</keyword>